<evidence type="ECO:0000256" key="1">
    <source>
        <dbReference type="ARBA" id="ARBA00022837"/>
    </source>
</evidence>
<dbReference type="PROSITE" id="PS50222">
    <property type="entry name" value="EF_HAND_2"/>
    <property type="match status" value="2"/>
</dbReference>
<protein>
    <recommendedName>
        <fullName evidence="3">EF-hand domain-containing protein</fullName>
    </recommendedName>
</protein>
<sequence length="620" mass="65680">MDLQGSLEIYSLGNGTCTLRRPRRHACSVTAPAAVQTSSEVITGAAPAPAAPPGTAQGGLAGTAVVQPSAQASRARRCTEMNVRETAGPYGEQLLALAVGSARAPVEYYGGVQSGSNHPITYLWDSIQRLGVADPRLHLSQLVQKLLAKGVSISILPASTGVPAAAAVPARWAAKSGTHSRPSRFRCGTLQGAQQLRTHLLSRLAVLHRLWAVGCGAYEGVKEPEGHDERPHCQAAKLARHPAGWGALRQPVSRGLGPTRVLLGLAQLGMGREGRKNTGDPLRNLRVAEKVQQRKLVGEGLAVSGCGAGTIAALALATSAWKAEMPLPTASSLALASPSWDSSSVICSTSLSLSASLELSLSIEHRSASSGLRGPVFAVMPPQQPPRRVEPELAARESDSWTAIQELRRQQHQRPLHGPLAGATWRASKRDQQDSYRQESVLWAAFKAFDTDDDDGNISKDEVIKVLARGGDIDQVWTRQVCEEVTEELFRQFDKDGNGHLDFEEFVAMMRRTKNRKVQAEAVRLPDEAIVPPTGSLREFGGVNSFKENYNVLTDYRIGRSPAASTRSGGAGSSSARAHSGSARGDPSPGGPTLMQTMSGALGSRAAAVCGPRGAGCAVM</sequence>
<dbReference type="Proteomes" id="UP001189429">
    <property type="component" value="Unassembled WGS sequence"/>
</dbReference>
<feature type="region of interest" description="Disordered" evidence="2">
    <location>
        <begin position="562"/>
        <end position="597"/>
    </location>
</feature>
<dbReference type="Pfam" id="PF13499">
    <property type="entry name" value="EF-hand_7"/>
    <property type="match status" value="1"/>
</dbReference>
<reference evidence="4" key="1">
    <citation type="submission" date="2023-10" db="EMBL/GenBank/DDBJ databases">
        <authorList>
            <person name="Chen Y."/>
            <person name="Shah S."/>
            <person name="Dougan E. K."/>
            <person name="Thang M."/>
            <person name="Chan C."/>
        </authorList>
    </citation>
    <scope>NUCLEOTIDE SEQUENCE [LARGE SCALE GENOMIC DNA]</scope>
</reference>
<dbReference type="EMBL" id="CAUYUJ010015726">
    <property type="protein sequence ID" value="CAK0857375.1"/>
    <property type="molecule type" value="Genomic_DNA"/>
</dbReference>
<organism evidence="4 5">
    <name type="scientific">Prorocentrum cordatum</name>
    <dbReference type="NCBI Taxonomy" id="2364126"/>
    <lineage>
        <taxon>Eukaryota</taxon>
        <taxon>Sar</taxon>
        <taxon>Alveolata</taxon>
        <taxon>Dinophyceae</taxon>
        <taxon>Prorocentrales</taxon>
        <taxon>Prorocentraceae</taxon>
        <taxon>Prorocentrum</taxon>
    </lineage>
</organism>
<feature type="domain" description="EF-hand" evidence="3">
    <location>
        <begin position="481"/>
        <end position="516"/>
    </location>
</feature>
<dbReference type="SUPFAM" id="SSF47473">
    <property type="entry name" value="EF-hand"/>
    <property type="match status" value="1"/>
</dbReference>
<dbReference type="Gene3D" id="1.10.238.10">
    <property type="entry name" value="EF-hand"/>
    <property type="match status" value="1"/>
</dbReference>
<comment type="caution">
    <text evidence="4">The sequence shown here is derived from an EMBL/GenBank/DDBJ whole genome shotgun (WGS) entry which is preliminary data.</text>
</comment>
<name>A0ABN9UET6_9DINO</name>
<proteinExistence type="predicted"/>
<dbReference type="PROSITE" id="PS00018">
    <property type="entry name" value="EF_HAND_1"/>
    <property type="match status" value="1"/>
</dbReference>
<dbReference type="CDD" id="cd00051">
    <property type="entry name" value="EFh"/>
    <property type="match status" value="1"/>
</dbReference>
<evidence type="ECO:0000256" key="2">
    <source>
        <dbReference type="SAM" id="MobiDB-lite"/>
    </source>
</evidence>
<evidence type="ECO:0000313" key="4">
    <source>
        <dbReference type="EMBL" id="CAK0857375.1"/>
    </source>
</evidence>
<feature type="compositionally biased region" description="Low complexity" evidence="2">
    <location>
        <begin position="562"/>
        <end position="585"/>
    </location>
</feature>
<evidence type="ECO:0000259" key="3">
    <source>
        <dbReference type="PROSITE" id="PS50222"/>
    </source>
</evidence>
<keyword evidence="1" id="KW-0106">Calcium</keyword>
<dbReference type="SMART" id="SM00054">
    <property type="entry name" value="EFh"/>
    <property type="match status" value="2"/>
</dbReference>
<feature type="domain" description="EF-hand" evidence="3">
    <location>
        <begin position="437"/>
        <end position="473"/>
    </location>
</feature>
<dbReference type="InterPro" id="IPR011992">
    <property type="entry name" value="EF-hand-dom_pair"/>
</dbReference>
<accession>A0ABN9UET6</accession>
<keyword evidence="5" id="KW-1185">Reference proteome</keyword>
<dbReference type="InterPro" id="IPR018247">
    <property type="entry name" value="EF_Hand_1_Ca_BS"/>
</dbReference>
<evidence type="ECO:0000313" key="5">
    <source>
        <dbReference type="Proteomes" id="UP001189429"/>
    </source>
</evidence>
<dbReference type="InterPro" id="IPR002048">
    <property type="entry name" value="EF_hand_dom"/>
</dbReference>
<gene>
    <name evidence="4" type="ORF">PCOR1329_LOCUS47511</name>
</gene>